<dbReference type="GO" id="GO:0019253">
    <property type="term" value="P:reductive pentose-phosphate cycle"/>
    <property type="evidence" value="ECO:0007669"/>
    <property type="project" value="UniProtKB-KW"/>
</dbReference>
<name>Q6NMP6_ARATH</name>
<evidence type="ECO:0000256" key="14">
    <source>
        <dbReference type="ARBA" id="ARBA00048059"/>
    </source>
</evidence>
<organism evidence="18">
    <name type="scientific">Arabidopsis thaliana</name>
    <name type="common">Mouse-ear cress</name>
    <dbReference type="NCBI Taxonomy" id="3702"/>
    <lineage>
        <taxon>Eukaryota</taxon>
        <taxon>Viridiplantae</taxon>
        <taxon>Streptophyta</taxon>
        <taxon>Embryophyta</taxon>
        <taxon>Tracheophyta</taxon>
        <taxon>Spermatophyta</taxon>
        <taxon>Magnoliopsida</taxon>
        <taxon>eudicotyledons</taxon>
        <taxon>Gunneridae</taxon>
        <taxon>Pentapetalae</taxon>
        <taxon>rosids</taxon>
        <taxon>malvids</taxon>
        <taxon>Brassicales</taxon>
        <taxon>Brassicaceae</taxon>
        <taxon>Camelineae</taxon>
        <taxon>Arabidopsis</taxon>
    </lineage>
</organism>
<dbReference type="InterPro" id="IPR036422">
    <property type="entry name" value="RuBisCO_lsu_N_sf"/>
</dbReference>
<keyword evidence="9" id="KW-0560">Oxidoreductase</keyword>
<evidence type="ECO:0000256" key="3">
    <source>
        <dbReference type="ARBA" id="ARBA00012287"/>
    </source>
</evidence>
<dbReference type="GO" id="GO:0016984">
    <property type="term" value="F:ribulose-bisphosphate carboxylase activity"/>
    <property type="evidence" value="ECO:0007669"/>
    <property type="project" value="UniProtKB-EC"/>
</dbReference>
<keyword evidence="8" id="KW-0934">Plastid</keyword>
<evidence type="ECO:0000256" key="9">
    <source>
        <dbReference type="ARBA" id="ARBA00023002"/>
    </source>
</evidence>
<evidence type="ECO:0000256" key="5">
    <source>
        <dbReference type="ARBA" id="ARBA00022481"/>
    </source>
</evidence>
<dbReference type="IntAct" id="Q6NMP6">
    <property type="interactions" value="1"/>
</dbReference>
<keyword evidence="5" id="KW-0488">Methylation</keyword>
<dbReference type="InterPro" id="IPR017443">
    <property type="entry name" value="RuBisCO_lsu_fd_N"/>
</dbReference>
<evidence type="ECO:0000256" key="8">
    <source>
        <dbReference type="ARBA" id="ARBA00022640"/>
    </source>
</evidence>
<keyword evidence="13" id="KW-0120">Carbon dioxide fixation</keyword>
<keyword evidence="10" id="KW-0503">Monooxygenase</keyword>
<evidence type="ECO:0000259" key="16">
    <source>
        <dbReference type="Pfam" id="PF02788"/>
    </source>
</evidence>
<evidence type="ECO:0000256" key="7">
    <source>
        <dbReference type="ARBA" id="ARBA00022567"/>
    </source>
</evidence>
<accession>Q6NMP6</accession>
<comment type="catalytic activity">
    <reaction evidence="15">
        <text>2 (2R)-3-phosphoglycerate + 2 H(+) = D-ribulose 1,5-bisphosphate + CO2 + H2O</text>
        <dbReference type="Rhea" id="RHEA:23124"/>
        <dbReference type="ChEBI" id="CHEBI:15377"/>
        <dbReference type="ChEBI" id="CHEBI:15378"/>
        <dbReference type="ChEBI" id="CHEBI:16526"/>
        <dbReference type="ChEBI" id="CHEBI:57870"/>
        <dbReference type="ChEBI" id="CHEBI:58272"/>
        <dbReference type="EC" id="4.1.1.39"/>
    </reaction>
</comment>
<dbReference type="GO" id="GO:0009536">
    <property type="term" value="C:plastid"/>
    <property type="evidence" value="ECO:0007669"/>
    <property type="project" value="UniProtKB-SubCell"/>
</dbReference>
<evidence type="ECO:0000313" key="17">
    <source>
        <dbReference type="EMBL" id="AAR24699.1"/>
    </source>
</evidence>
<evidence type="ECO:0000256" key="12">
    <source>
        <dbReference type="ARBA" id="ARBA00023239"/>
    </source>
</evidence>
<keyword evidence="7" id="KW-0113">Calvin cycle</keyword>
<evidence type="ECO:0000256" key="4">
    <source>
        <dbReference type="ARBA" id="ARBA00017725"/>
    </source>
</evidence>
<dbReference type="GO" id="GO:0009853">
    <property type="term" value="P:photorespiration"/>
    <property type="evidence" value="ECO:0007669"/>
    <property type="project" value="UniProtKB-KW"/>
</dbReference>
<dbReference type="GO" id="GO:0004497">
    <property type="term" value="F:monooxygenase activity"/>
    <property type="evidence" value="ECO:0007669"/>
    <property type="project" value="UniProtKB-KW"/>
</dbReference>
<sequence length="68" mass="7890">MGHTSLDRFKDDATTSNPFWEKKPQFIANIITYPLDLFDECLVTTMYTSTVGNVFGFKTMFVLRLEDM</sequence>
<proteinExistence type="evidence at transcript level"/>
<evidence type="ECO:0000256" key="15">
    <source>
        <dbReference type="ARBA" id="ARBA00049469"/>
    </source>
</evidence>
<dbReference type="SUPFAM" id="SSF54966">
    <property type="entry name" value="RuBisCO, large subunit, small (N-terminal) domain"/>
    <property type="match status" value="1"/>
</dbReference>
<comment type="catalytic activity">
    <reaction evidence="14">
        <text>D-ribulose 1,5-bisphosphate + O2 = 2-phosphoglycolate + (2R)-3-phosphoglycerate + 2 H(+)</text>
        <dbReference type="Rhea" id="RHEA:36631"/>
        <dbReference type="ChEBI" id="CHEBI:15378"/>
        <dbReference type="ChEBI" id="CHEBI:15379"/>
        <dbReference type="ChEBI" id="CHEBI:57870"/>
        <dbReference type="ChEBI" id="CHEBI:58033"/>
        <dbReference type="ChEBI" id="CHEBI:58272"/>
    </reaction>
</comment>
<evidence type="ECO:0000256" key="2">
    <source>
        <dbReference type="ARBA" id="ARBA00006204"/>
    </source>
</evidence>
<comment type="similarity">
    <text evidence="2">Belongs to the RuBisCO large chain family. Type I subfamily.</text>
</comment>
<dbReference type="AlphaFoldDB" id="Q6NMP6"/>
<reference evidence="17" key="1">
    <citation type="submission" date="2003-12" db="EMBL/GenBank/DDBJ databases">
        <title>Arabidopsis cDNA clones.</title>
        <authorList>
            <person name="Shinn P."/>
            <person name="Chen H."/>
            <person name="Cheuk R."/>
            <person name="Kim C.J."/>
            <person name="Ecker J.R."/>
        </authorList>
    </citation>
    <scope>NUCLEOTIDE SEQUENCE</scope>
</reference>
<comment type="subcellular location">
    <subcellularLocation>
        <location evidence="1">Plastid</location>
    </subcellularLocation>
</comment>
<protein>
    <recommendedName>
        <fullName evidence="4">Ribulose bisphosphate carboxylase large chain</fullName>
        <ecNumber evidence="3">4.1.1.39</ecNumber>
    </recommendedName>
</protein>
<dbReference type="EMBL" id="BT011611">
    <property type="protein sequence ID" value="AAS47617.1"/>
    <property type="molecule type" value="mRNA"/>
</dbReference>
<reference evidence="18" key="2">
    <citation type="submission" date="2004-02" db="EMBL/GenBank/DDBJ databases">
        <title>Arabidopsis ORF clones.</title>
        <authorList>
            <person name="Kim C.J."/>
            <person name="Chen H."/>
            <person name="Cheuk R."/>
            <person name="Shinn P."/>
            <person name="Ecker J.R."/>
        </authorList>
    </citation>
    <scope>NUCLEOTIDE SEQUENCE</scope>
</reference>
<keyword evidence="6" id="KW-0602">Photosynthesis</keyword>
<dbReference type="InterPro" id="IPR033966">
    <property type="entry name" value="RuBisCO"/>
</dbReference>
<dbReference type="PANTHER" id="PTHR42704">
    <property type="entry name" value="RIBULOSE BISPHOSPHATE CARBOXYLASE"/>
    <property type="match status" value="1"/>
</dbReference>
<dbReference type="Pfam" id="PF02788">
    <property type="entry name" value="RuBisCO_large_N"/>
    <property type="match status" value="1"/>
</dbReference>
<dbReference type="EC" id="4.1.1.39" evidence="3"/>
<dbReference type="EMBL" id="BT010921">
    <property type="protein sequence ID" value="AAR24699.1"/>
    <property type="molecule type" value="mRNA"/>
</dbReference>
<evidence type="ECO:0000256" key="11">
    <source>
        <dbReference type="ARBA" id="ARBA00023238"/>
    </source>
</evidence>
<keyword evidence="12" id="KW-0456">Lyase</keyword>
<evidence type="ECO:0000256" key="10">
    <source>
        <dbReference type="ARBA" id="ARBA00023033"/>
    </source>
</evidence>
<evidence type="ECO:0000256" key="13">
    <source>
        <dbReference type="ARBA" id="ARBA00023300"/>
    </source>
</evidence>
<evidence type="ECO:0000256" key="6">
    <source>
        <dbReference type="ARBA" id="ARBA00022531"/>
    </source>
</evidence>
<dbReference type="PANTHER" id="PTHR42704:SF17">
    <property type="entry name" value="RIBULOSE BISPHOSPHATE CARBOXYLASE LARGE CHAIN"/>
    <property type="match status" value="1"/>
</dbReference>
<dbReference type="Gene3D" id="3.30.70.150">
    <property type="entry name" value="RuBisCO large subunit, N-terminal domain"/>
    <property type="match status" value="1"/>
</dbReference>
<evidence type="ECO:0000256" key="1">
    <source>
        <dbReference type="ARBA" id="ARBA00004474"/>
    </source>
</evidence>
<evidence type="ECO:0000313" key="18">
    <source>
        <dbReference type="EMBL" id="AAS47617.1"/>
    </source>
</evidence>
<keyword evidence="11" id="KW-0601">Photorespiration</keyword>
<feature type="domain" description="Ribulose bisphosphate carboxylase large subunit ferrodoxin-like N-terminal" evidence="16">
    <location>
        <begin position="30"/>
        <end position="68"/>
    </location>
</feature>